<dbReference type="Gene3D" id="3.30.365.10">
    <property type="entry name" value="Aldehyde oxidase/xanthine dehydrogenase, molybdopterin binding domain"/>
    <property type="match status" value="4"/>
</dbReference>
<organism evidence="11 12">
    <name type="scientific">Arthrobacter woluwensis</name>
    <dbReference type="NCBI Taxonomy" id="156980"/>
    <lineage>
        <taxon>Bacteria</taxon>
        <taxon>Bacillati</taxon>
        <taxon>Actinomycetota</taxon>
        <taxon>Actinomycetes</taxon>
        <taxon>Micrococcales</taxon>
        <taxon>Micrococcaceae</taxon>
        <taxon>Arthrobacter</taxon>
    </lineage>
</organism>
<dbReference type="SMART" id="SM01008">
    <property type="entry name" value="Ald_Xan_dh_C"/>
    <property type="match status" value="1"/>
</dbReference>
<evidence type="ECO:0000256" key="3">
    <source>
        <dbReference type="ARBA" id="ARBA00006849"/>
    </source>
</evidence>
<dbReference type="InterPro" id="IPR012675">
    <property type="entry name" value="Beta-grasp_dom_sf"/>
</dbReference>
<dbReference type="CDD" id="cd00207">
    <property type="entry name" value="fer2"/>
    <property type="match status" value="1"/>
</dbReference>
<dbReference type="PIRSF" id="PIRSF000127">
    <property type="entry name" value="Xanthine_DH"/>
    <property type="match status" value="1"/>
</dbReference>
<evidence type="ECO:0000259" key="9">
    <source>
        <dbReference type="PROSITE" id="PS51085"/>
    </source>
</evidence>
<dbReference type="STRING" id="156980.SAMN04489745_0904"/>
<dbReference type="GO" id="GO:0051537">
    <property type="term" value="F:2 iron, 2 sulfur cluster binding"/>
    <property type="evidence" value="ECO:0007669"/>
    <property type="project" value="InterPro"/>
</dbReference>
<protein>
    <submittedName>
        <fullName evidence="11">CO or xanthine dehydrogenase, Mo-binding subunit</fullName>
    </submittedName>
</protein>
<keyword evidence="4" id="KW-0500">Molybdenum</keyword>
<dbReference type="PANTHER" id="PTHR11908:SF132">
    <property type="entry name" value="ALDEHYDE OXIDASE 1-RELATED"/>
    <property type="match status" value="1"/>
</dbReference>
<dbReference type="SUPFAM" id="SSF56003">
    <property type="entry name" value="Molybdenum cofactor-binding domain"/>
    <property type="match status" value="1"/>
</dbReference>
<dbReference type="EMBL" id="FNSN01000003">
    <property type="protein sequence ID" value="SEB66563.1"/>
    <property type="molecule type" value="Genomic_DNA"/>
</dbReference>
<evidence type="ECO:0000256" key="7">
    <source>
        <dbReference type="ARBA" id="ARBA00023004"/>
    </source>
</evidence>
<dbReference type="Gene3D" id="3.90.1170.50">
    <property type="entry name" value="Aldehyde oxidase/xanthine dehydrogenase, a/b hammerhead"/>
    <property type="match status" value="1"/>
</dbReference>
<dbReference type="Pfam" id="PF20256">
    <property type="entry name" value="MoCoBD_2"/>
    <property type="match status" value="1"/>
</dbReference>
<dbReference type="Pfam" id="PF02738">
    <property type="entry name" value="MoCoBD_1"/>
    <property type="match status" value="1"/>
</dbReference>
<dbReference type="Gene3D" id="1.10.150.120">
    <property type="entry name" value="[2Fe-2S]-binding domain"/>
    <property type="match status" value="1"/>
</dbReference>
<dbReference type="InterPro" id="IPR006058">
    <property type="entry name" value="2Fe2S_fd_BS"/>
</dbReference>
<dbReference type="GO" id="GO:0005506">
    <property type="term" value="F:iron ion binding"/>
    <property type="evidence" value="ECO:0007669"/>
    <property type="project" value="InterPro"/>
</dbReference>
<evidence type="ECO:0000256" key="4">
    <source>
        <dbReference type="ARBA" id="ARBA00022505"/>
    </source>
</evidence>
<dbReference type="InterPro" id="IPR000674">
    <property type="entry name" value="Ald_Oxase/Xan_DH_a/b"/>
</dbReference>
<dbReference type="Gene3D" id="3.30.465.10">
    <property type="match status" value="1"/>
</dbReference>
<dbReference type="PANTHER" id="PTHR11908">
    <property type="entry name" value="XANTHINE DEHYDROGENASE"/>
    <property type="match status" value="1"/>
</dbReference>
<dbReference type="PROSITE" id="PS51085">
    <property type="entry name" value="2FE2S_FER_2"/>
    <property type="match status" value="1"/>
</dbReference>
<feature type="region of interest" description="Disordered" evidence="8">
    <location>
        <begin position="479"/>
        <end position="498"/>
    </location>
</feature>
<dbReference type="InterPro" id="IPR016208">
    <property type="entry name" value="Ald_Oxase/xanthine_DH-like"/>
</dbReference>
<evidence type="ECO:0000313" key="11">
    <source>
        <dbReference type="EMBL" id="SEB66563.1"/>
    </source>
</evidence>
<comment type="cofactor">
    <cofactor evidence="2">
        <name>FAD</name>
        <dbReference type="ChEBI" id="CHEBI:57692"/>
    </cofactor>
</comment>
<dbReference type="GO" id="GO:0071949">
    <property type="term" value="F:FAD binding"/>
    <property type="evidence" value="ECO:0007669"/>
    <property type="project" value="InterPro"/>
</dbReference>
<dbReference type="InterPro" id="IPR036884">
    <property type="entry name" value="2Fe-2S-bd_dom_sf"/>
</dbReference>
<dbReference type="InterPro" id="IPR016169">
    <property type="entry name" value="FAD-bd_PCMH_sub2"/>
</dbReference>
<dbReference type="SUPFAM" id="SSF47741">
    <property type="entry name" value="CO dehydrogenase ISP C-domain like"/>
    <property type="match status" value="1"/>
</dbReference>
<dbReference type="SUPFAM" id="SSF54665">
    <property type="entry name" value="CO dehydrogenase molybdoprotein N-domain-like"/>
    <property type="match status" value="1"/>
</dbReference>
<evidence type="ECO:0000256" key="2">
    <source>
        <dbReference type="ARBA" id="ARBA00001974"/>
    </source>
</evidence>
<keyword evidence="6" id="KW-0560">Oxidoreductase</keyword>
<dbReference type="InterPro" id="IPR001041">
    <property type="entry name" value="2Fe-2S_ferredoxin-type"/>
</dbReference>
<reference evidence="11 12" key="1">
    <citation type="submission" date="2016-10" db="EMBL/GenBank/DDBJ databases">
        <authorList>
            <person name="de Groot N.N."/>
        </authorList>
    </citation>
    <scope>NUCLEOTIDE SEQUENCE [LARGE SCALE GENOMIC DNA]</scope>
    <source>
        <strain evidence="11 12">DSM 10495</strain>
    </source>
</reference>
<dbReference type="Pfam" id="PF01799">
    <property type="entry name" value="Fer2_2"/>
    <property type="match status" value="1"/>
</dbReference>
<keyword evidence="5" id="KW-0479">Metal-binding</keyword>
<keyword evidence="12" id="KW-1185">Reference proteome</keyword>
<comment type="cofactor">
    <cofactor evidence="1">
        <name>Mo-molybdopterin</name>
        <dbReference type="ChEBI" id="CHEBI:71302"/>
    </cofactor>
</comment>
<accession>A0A1H4L789</accession>
<dbReference type="InterPro" id="IPR002888">
    <property type="entry name" value="2Fe-2S-bd"/>
</dbReference>
<dbReference type="PROSITE" id="PS51387">
    <property type="entry name" value="FAD_PCMH"/>
    <property type="match status" value="1"/>
</dbReference>
<dbReference type="AlphaFoldDB" id="A0A1H4L789"/>
<sequence>MDMNTIEQVVPTADPAQWRDGDAWLAGGTVLYSYGSSTLKRLLSLHDAGWEPVTVHEDGLELAATCTVARVYALPGELAGRADWPGLALFRPACDSFVASFKIWNMSTLGGNLCTSLPAGPLISLTAGLDGVALILSPDGTSRRVPVAGFVTGDARNVLAPGELLRSVFLPAKALRARVAFRRLSLSKLGRSGVLLIGRLDEDGTFVLTITASTKRPVQLRYEGAAGSQALPDASALTRDIETAVPDTLWHDDIHGLPAWRRDMTLRLAREILAELGGAATAGGGDGVVVSGDFWPPVAPKEASAELAAIGLDALATDPTRDAIVINGVPATAEPRAGQCLRTFLREQGNTGVKKGCDGGDCGACTVHVDGKPVHSCLYPAALAGGHEVTTIEGLAATCSNGHGDHDADAPGDAGALHPMQRRFLESQGFQCGFCTAGMIMTSATFSEEQKQDLPRNLKGNLCRCTGYRAIEDAIRGDADGENRGHSGGMGDNVPAPAGPGVVTGAVRYTLDKDPADFPGLLHMKLLRSPHAHARIVSIDASAALAVPGVVRVFTHEDVPDLLYSTAQHELVEDDPDDMRMLDTVVRFVGQRVAAVVADSVQAAEAGVRALEVEYEVLPAVFTPEEAILPGAPTVHGEKDGAVARISRPQDNVLAELHSELGDLDAAFATADVVHEKEYRTHRVQHVALETHCSIAWVEDGVLTVRSSTQVPFLAQRTLARIFGRPRDSVRVLTGRVGGGFGGKQEVITEDLAALAALELGVPVQLEFTRSEQFTATTTRHPFHIRLKAAARRDGTLTALQLDVLTNTGAYGNHGPGVMFHGCGESVAVYNCANKRLDAQAVYTHTLPSGAFRGYGLSQMIFAVESAMDELAHGIGMDPWEFRRKNMVRKGDPMLSSHSEPEEDVLYGSYGLDQCVQLAEDALRRGAEREASFGAELGEEWLVGEGSALSMIDTVPPRGHFSHSRVSLGADGRYLVEFGTAEFGNGTTTVHTQLAAEALGTSTDAVDYRQADTANTRHDTGAFGSTGTVVAGKATLAAATELADRLRALGADLLGAPVEDCVLGPDGVAHPGGTVSLERLHAAAVERGLSLVADGEWGGTPRSVAFNVHGFRVAVSRVTGEIRILQSVQAADAGKVVNPRQCRGQVEGGIAQALGAALYEAVRIDDTGRVYTDILRQYHIPTFADTPRSEVYFAETEDSTGPLGAKSMSESPFNPVAPALANALRQATGVRFSTLPLTQDAVYLGLKEAGLTLV</sequence>
<evidence type="ECO:0000256" key="1">
    <source>
        <dbReference type="ARBA" id="ARBA00001924"/>
    </source>
</evidence>
<dbReference type="SUPFAM" id="SSF56176">
    <property type="entry name" value="FAD-binding/transporter-associated domain-like"/>
    <property type="match status" value="1"/>
</dbReference>
<dbReference type="Gene3D" id="3.10.20.30">
    <property type="match status" value="1"/>
</dbReference>
<dbReference type="InterPro" id="IPR002346">
    <property type="entry name" value="Mopterin_DH_FAD-bd"/>
</dbReference>
<evidence type="ECO:0000256" key="6">
    <source>
        <dbReference type="ARBA" id="ARBA00023002"/>
    </source>
</evidence>
<dbReference type="Pfam" id="PF01315">
    <property type="entry name" value="Ald_Xan_dh_C"/>
    <property type="match status" value="1"/>
</dbReference>
<dbReference type="InterPro" id="IPR046867">
    <property type="entry name" value="AldOxase/xan_DH_MoCoBD2"/>
</dbReference>
<dbReference type="Pfam" id="PF00111">
    <property type="entry name" value="Fer2"/>
    <property type="match status" value="1"/>
</dbReference>
<dbReference type="PROSITE" id="PS00197">
    <property type="entry name" value="2FE2S_FER_1"/>
    <property type="match status" value="1"/>
</dbReference>
<evidence type="ECO:0000313" key="12">
    <source>
        <dbReference type="Proteomes" id="UP000182652"/>
    </source>
</evidence>
<feature type="domain" description="2Fe-2S ferredoxin-type" evidence="9">
    <location>
        <begin position="320"/>
        <end position="395"/>
    </location>
</feature>
<comment type="similarity">
    <text evidence="3">Belongs to the xanthine dehydrogenase family.</text>
</comment>
<dbReference type="InterPro" id="IPR037165">
    <property type="entry name" value="AldOxase/xan_DH_Mopterin-bd_sf"/>
</dbReference>
<dbReference type="Proteomes" id="UP000182652">
    <property type="component" value="Unassembled WGS sequence"/>
</dbReference>
<evidence type="ECO:0000256" key="8">
    <source>
        <dbReference type="SAM" id="MobiDB-lite"/>
    </source>
</evidence>
<evidence type="ECO:0000259" key="10">
    <source>
        <dbReference type="PROSITE" id="PS51387"/>
    </source>
</evidence>
<dbReference type="GO" id="GO:0016491">
    <property type="term" value="F:oxidoreductase activity"/>
    <property type="evidence" value="ECO:0007669"/>
    <property type="project" value="UniProtKB-KW"/>
</dbReference>
<dbReference type="InterPro" id="IPR036318">
    <property type="entry name" value="FAD-bd_PCMH-like_sf"/>
</dbReference>
<dbReference type="InterPro" id="IPR036856">
    <property type="entry name" value="Ald_Oxase/Xan_DH_a/b_sf"/>
</dbReference>
<dbReference type="InterPro" id="IPR016166">
    <property type="entry name" value="FAD-bd_PCMH"/>
</dbReference>
<dbReference type="SUPFAM" id="SSF54292">
    <property type="entry name" value="2Fe-2S ferredoxin-like"/>
    <property type="match status" value="1"/>
</dbReference>
<dbReference type="InterPro" id="IPR036010">
    <property type="entry name" value="2Fe-2S_ferredoxin-like_sf"/>
</dbReference>
<proteinExistence type="inferred from homology"/>
<gene>
    <name evidence="11" type="ORF">SAMN04489745_0904</name>
</gene>
<feature type="domain" description="FAD-binding PCMH-type" evidence="10">
    <location>
        <begin position="1"/>
        <end position="175"/>
    </location>
</feature>
<name>A0A1H4L789_9MICC</name>
<keyword evidence="7" id="KW-0408">Iron</keyword>
<dbReference type="InterPro" id="IPR008274">
    <property type="entry name" value="AldOxase/xan_DH_MoCoBD1"/>
</dbReference>
<evidence type="ECO:0000256" key="5">
    <source>
        <dbReference type="ARBA" id="ARBA00022723"/>
    </source>
</evidence>
<dbReference type="Pfam" id="PF00941">
    <property type="entry name" value="FAD_binding_5"/>
    <property type="match status" value="1"/>
</dbReference>